<organism evidence="2 3">
    <name type="scientific">Colocasia esculenta</name>
    <name type="common">Wild taro</name>
    <name type="synonym">Arum esculentum</name>
    <dbReference type="NCBI Taxonomy" id="4460"/>
    <lineage>
        <taxon>Eukaryota</taxon>
        <taxon>Viridiplantae</taxon>
        <taxon>Streptophyta</taxon>
        <taxon>Embryophyta</taxon>
        <taxon>Tracheophyta</taxon>
        <taxon>Spermatophyta</taxon>
        <taxon>Magnoliopsida</taxon>
        <taxon>Liliopsida</taxon>
        <taxon>Araceae</taxon>
        <taxon>Aroideae</taxon>
        <taxon>Colocasieae</taxon>
        <taxon>Colocasia</taxon>
    </lineage>
</organism>
<dbReference type="EMBL" id="NMUH01000560">
    <property type="protein sequence ID" value="MQL81325.1"/>
    <property type="molecule type" value="Genomic_DNA"/>
</dbReference>
<accession>A0A843UCV1</accession>
<protein>
    <submittedName>
        <fullName evidence="2">Uncharacterized protein</fullName>
    </submittedName>
</protein>
<sequence>MPSFCISTSSLLTLSNLPAAEKASASTLYCFDVRLIRMDSNRSNTCRAFSSFPARTRCSMITVVRPLFHHLPEDLHGFRVHPGSGVEAHDEVVGFGARVAPLADCDSGPDAVPGPKRGRDVSRGGVPPEAVHGGGGQQTGERAGIGGVQEGPEIPDAAGSGQGLGERVKGVVGEGEGWVVPEGAKEAKSDVRGGRGAEGVDGHEGVDRGEGGYGEGGGGVVGAEAEAEGVDETVTVEALGDLGRGVVGSSGGGRGGEEEAEGWGDGEGVPAEE</sequence>
<evidence type="ECO:0000313" key="3">
    <source>
        <dbReference type="Proteomes" id="UP000652761"/>
    </source>
</evidence>
<name>A0A843UCV1_COLES</name>
<reference evidence="2" key="1">
    <citation type="submission" date="2017-07" db="EMBL/GenBank/DDBJ databases">
        <title>Taro Niue Genome Assembly and Annotation.</title>
        <authorList>
            <person name="Atibalentja N."/>
            <person name="Keating K."/>
            <person name="Fields C.J."/>
        </authorList>
    </citation>
    <scope>NUCLEOTIDE SEQUENCE</scope>
    <source>
        <strain evidence="2">Niue_2</strain>
        <tissue evidence="2">Leaf</tissue>
    </source>
</reference>
<feature type="compositionally biased region" description="Gly residues" evidence="1">
    <location>
        <begin position="132"/>
        <end position="146"/>
    </location>
</feature>
<feature type="compositionally biased region" description="Gly residues" evidence="1">
    <location>
        <begin position="242"/>
        <end position="254"/>
    </location>
</feature>
<feature type="region of interest" description="Disordered" evidence="1">
    <location>
        <begin position="106"/>
        <end position="146"/>
    </location>
</feature>
<comment type="caution">
    <text evidence="2">The sequence shown here is derived from an EMBL/GenBank/DDBJ whole genome shotgun (WGS) entry which is preliminary data.</text>
</comment>
<evidence type="ECO:0000313" key="2">
    <source>
        <dbReference type="EMBL" id="MQL81325.1"/>
    </source>
</evidence>
<evidence type="ECO:0000256" key="1">
    <source>
        <dbReference type="SAM" id="MobiDB-lite"/>
    </source>
</evidence>
<feature type="compositionally biased region" description="Basic and acidic residues" evidence="1">
    <location>
        <begin position="185"/>
        <end position="210"/>
    </location>
</feature>
<proteinExistence type="predicted"/>
<gene>
    <name evidence="2" type="ORF">Taro_013791</name>
</gene>
<feature type="region of interest" description="Disordered" evidence="1">
    <location>
        <begin position="185"/>
        <end position="221"/>
    </location>
</feature>
<keyword evidence="3" id="KW-1185">Reference proteome</keyword>
<dbReference type="Proteomes" id="UP000652761">
    <property type="component" value="Unassembled WGS sequence"/>
</dbReference>
<feature type="compositionally biased region" description="Gly residues" evidence="1">
    <location>
        <begin position="211"/>
        <end position="221"/>
    </location>
</feature>
<feature type="region of interest" description="Disordered" evidence="1">
    <location>
        <begin position="235"/>
        <end position="273"/>
    </location>
</feature>
<feature type="compositionally biased region" description="Acidic residues" evidence="1">
    <location>
        <begin position="258"/>
        <end position="273"/>
    </location>
</feature>
<dbReference type="AlphaFoldDB" id="A0A843UCV1"/>